<evidence type="ECO:0000259" key="3">
    <source>
        <dbReference type="Pfam" id="PF20152"/>
    </source>
</evidence>
<keyword evidence="5" id="KW-1185">Reference proteome</keyword>
<feature type="compositionally biased region" description="Basic and acidic residues" evidence="1">
    <location>
        <begin position="260"/>
        <end position="275"/>
    </location>
</feature>
<reference evidence="4 5" key="1">
    <citation type="journal article" date="2019" name="Nat. Ecol. Evol.">
        <title>Megaphylogeny resolves global patterns of mushroom evolution.</title>
        <authorList>
            <person name="Varga T."/>
            <person name="Krizsan K."/>
            <person name="Foldi C."/>
            <person name="Dima B."/>
            <person name="Sanchez-Garcia M."/>
            <person name="Sanchez-Ramirez S."/>
            <person name="Szollosi G.J."/>
            <person name="Szarkandi J.G."/>
            <person name="Papp V."/>
            <person name="Albert L."/>
            <person name="Andreopoulos W."/>
            <person name="Angelini C."/>
            <person name="Antonin V."/>
            <person name="Barry K.W."/>
            <person name="Bougher N.L."/>
            <person name="Buchanan P."/>
            <person name="Buyck B."/>
            <person name="Bense V."/>
            <person name="Catcheside P."/>
            <person name="Chovatia M."/>
            <person name="Cooper J."/>
            <person name="Damon W."/>
            <person name="Desjardin D."/>
            <person name="Finy P."/>
            <person name="Geml J."/>
            <person name="Haridas S."/>
            <person name="Hughes K."/>
            <person name="Justo A."/>
            <person name="Karasinski D."/>
            <person name="Kautmanova I."/>
            <person name="Kiss B."/>
            <person name="Kocsube S."/>
            <person name="Kotiranta H."/>
            <person name="LaButti K.M."/>
            <person name="Lechner B.E."/>
            <person name="Liimatainen K."/>
            <person name="Lipzen A."/>
            <person name="Lukacs Z."/>
            <person name="Mihaltcheva S."/>
            <person name="Morgado L.N."/>
            <person name="Niskanen T."/>
            <person name="Noordeloos M.E."/>
            <person name="Ohm R.A."/>
            <person name="Ortiz-Santana B."/>
            <person name="Ovrebo C."/>
            <person name="Racz N."/>
            <person name="Riley R."/>
            <person name="Savchenko A."/>
            <person name="Shiryaev A."/>
            <person name="Soop K."/>
            <person name="Spirin V."/>
            <person name="Szebenyi C."/>
            <person name="Tomsovsky M."/>
            <person name="Tulloss R.E."/>
            <person name="Uehling J."/>
            <person name="Grigoriev I.V."/>
            <person name="Vagvolgyi C."/>
            <person name="Papp T."/>
            <person name="Martin F.M."/>
            <person name="Miettinen O."/>
            <person name="Hibbett D.S."/>
            <person name="Nagy L.G."/>
        </authorList>
    </citation>
    <scope>NUCLEOTIDE SEQUENCE [LARGE SCALE GENOMIC DNA]</scope>
    <source>
        <strain evidence="4 5">CBS 166.37</strain>
    </source>
</reference>
<feature type="transmembrane region" description="Helical" evidence="2">
    <location>
        <begin position="34"/>
        <end position="52"/>
    </location>
</feature>
<keyword evidence="2" id="KW-0812">Transmembrane</keyword>
<dbReference type="PANTHER" id="PTHR40465">
    <property type="entry name" value="CHROMOSOME 1, WHOLE GENOME SHOTGUN SEQUENCE"/>
    <property type="match status" value="1"/>
</dbReference>
<dbReference type="PANTHER" id="PTHR40465:SF1">
    <property type="entry name" value="DUF6534 DOMAIN-CONTAINING PROTEIN"/>
    <property type="match status" value="1"/>
</dbReference>
<feature type="transmembrane region" description="Helical" evidence="2">
    <location>
        <begin position="72"/>
        <end position="93"/>
    </location>
</feature>
<dbReference type="InterPro" id="IPR045339">
    <property type="entry name" value="DUF6534"/>
</dbReference>
<dbReference type="OrthoDB" id="3223377at2759"/>
<evidence type="ECO:0000256" key="2">
    <source>
        <dbReference type="SAM" id="Phobius"/>
    </source>
</evidence>
<accession>A0A5C3M619</accession>
<feature type="transmembrane region" description="Helical" evidence="2">
    <location>
        <begin position="148"/>
        <end position="169"/>
    </location>
</feature>
<feature type="non-terminal residue" evidence="4">
    <location>
        <position position="1"/>
    </location>
</feature>
<proteinExistence type="predicted"/>
<keyword evidence="2" id="KW-1133">Transmembrane helix</keyword>
<dbReference type="Proteomes" id="UP000308652">
    <property type="component" value="Unassembled WGS sequence"/>
</dbReference>
<organism evidence="4 5">
    <name type="scientific">Crucibulum laeve</name>
    <dbReference type="NCBI Taxonomy" id="68775"/>
    <lineage>
        <taxon>Eukaryota</taxon>
        <taxon>Fungi</taxon>
        <taxon>Dikarya</taxon>
        <taxon>Basidiomycota</taxon>
        <taxon>Agaricomycotina</taxon>
        <taxon>Agaricomycetes</taxon>
        <taxon>Agaricomycetidae</taxon>
        <taxon>Agaricales</taxon>
        <taxon>Agaricineae</taxon>
        <taxon>Nidulariaceae</taxon>
        <taxon>Crucibulum</taxon>
    </lineage>
</organism>
<dbReference type="Pfam" id="PF20152">
    <property type="entry name" value="DUF6534"/>
    <property type="match status" value="1"/>
</dbReference>
<feature type="region of interest" description="Disordered" evidence="1">
    <location>
        <begin position="248"/>
        <end position="306"/>
    </location>
</feature>
<evidence type="ECO:0000313" key="5">
    <source>
        <dbReference type="Proteomes" id="UP000308652"/>
    </source>
</evidence>
<evidence type="ECO:0000313" key="4">
    <source>
        <dbReference type="EMBL" id="TFK39298.1"/>
    </source>
</evidence>
<gene>
    <name evidence="4" type="ORF">BDQ12DRAFT_604353</name>
</gene>
<feature type="transmembrane region" description="Helical" evidence="2">
    <location>
        <begin position="105"/>
        <end position="128"/>
    </location>
</feature>
<sequence length="316" mass="34258">VVGYLLNWGLYGVLSVQVYIYYLAFPNDRMYAKVLVYGTYLLETIQSILVAHDAFKAFGQGFGSFSALTMEYFAWLTMPIIGGVVACVVQLFYAYRINILSQSRLAAISIVVMSTIQCVASILAGILAAKAGNLLKLTSTSVRIAQGIWGGVSAACDIAIAVCMSYQLSKRGTGFQPTQALLVKILRLVVGSGAFTAVIAVLNLAFFNGIHGTAYFLVPGASLGKLYSNSMMVILNSRLDIVGGRHSNHSSDVMMQPSSLRRDHRGDSSFRRSEVELESSLGSGKRRVWEPETDGQNVSSNEKSSLNNNFIIHPGL</sequence>
<keyword evidence="2" id="KW-0472">Membrane</keyword>
<evidence type="ECO:0000256" key="1">
    <source>
        <dbReference type="SAM" id="MobiDB-lite"/>
    </source>
</evidence>
<dbReference type="EMBL" id="ML213600">
    <property type="protein sequence ID" value="TFK39298.1"/>
    <property type="molecule type" value="Genomic_DNA"/>
</dbReference>
<feature type="compositionally biased region" description="Polar residues" evidence="1">
    <location>
        <begin position="250"/>
        <end position="259"/>
    </location>
</feature>
<feature type="transmembrane region" description="Helical" evidence="2">
    <location>
        <begin position="181"/>
        <end position="207"/>
    </location>
</feature>
<dbReference type="AlphaFoldDB" id="A0A5C3M619"/>
<feature type="compositionally biased region" description="Polar residues" evidence="1">
    <location>
        <begin position="294"/>
        <end position="306"/>
    </location>
</feature>
<feature type="transmembrane region" description="Helical" evidence="2">
    <location>
        <begin position="6"/>
        <end position="25"/>
    </location>
</feature>
<name>A0A5C3M619_9AGAR</name>
<protein>
    <recommendedName>
        <fullName evidence="3">DUF6534 domain-containing protein</fullName>
    </recommendedName>
</protein>
<feature type="domain" description="DUF6534" evidence="3">
    <location>
        <begin position="153"/>
        <end position="238"/>
    </location>
</feature>